<dbReference type="CDD" id="cd16231">
    <property type="entry name" value="EFh_SPARC_like"/>
    <property type="match status" value="1"/>
</dbReference>
<evidence type="ECO:0000313" key="12">
    <source>
        <dbReference type="EMBL" id="KAL3113610.1"/>
    </source>
</evidence>
<evidence type="ECO:0000256" key="6">
    <source>
        <dbReference type="ARBA" id="ARBA00022837"/>
    </source>
</evidence>
<dbReference type="Pfam" id="PF10591">
    <property type="entry name" value="SPARC_Ca_bdg"/>
    <property type="match status" value="1"/>
</dbReference>
<dbReference type="InterPro" id="IPR018247">
    <property type="entry name" value="EF_Hand_1_Ca_BS"/>
</dbReference>
<comment type="caution">
    <text evidence="12">The sequence shown here is derived from an EMBL/GenBank/DDBJ whole genome shotgun (WGS) entry which is preliminary data.</text>
</comment>
<dbReference type="PROSITE" id="PS51465">
    <property type="entry name" value="KAZAL_2"/>
    <property type="match status" value="1"/>
</dbReference>
<proteinExistence type="inferred from homology"/>
<dbReference type="SUPFAM" id="SSF47473">
    <property type="entry name" value="EF-hand"/>
    <property type="match status" value="1"/>
</dbReference>
<dbReference type="PANTHER" id="PTHR13866">
    <property type="entry name" value="SPARC OSTEONECTIN"/>
    <property type="match status" value="1"/>
</dbReference>
<dbReference type="SMART" id="SM00280">
    <property type="entry name" value="KAZAL"/>
    <property type="match status" value="1"/>
</dbReference>
<dbReference type="SMART" id="SM00274">
    <property type="entry name" value="FOLN"/>
    <property type="match status" value="1"/>
</dbReference>
<dbReference type="Pfam" id="PF09289">
    <property type="entry name" value="FOLN"/>
    <property type="match status" value="1"/>
</dbReference>
<evidence type="ECO:0000256" key="10">
    <source>
        <dbReference type="SAM" id="SignalP"/>
    </source>
</evidence>
<feature type="signal peptide" evidence="10">
    <location>
        <begin position="1"/>
        <end position="18"/>
    </location>
</feature>
<dbReference type="InterPro" id="IPR003645">
    <property type="entry name" value="Fol_N"/>
</dbReference>
<dbReference type="InterPro" id="IPR001999">
    <property type="entry name" value="Osteonectin_CS"/>
</dbReference>
<dbReference type="FunFam" id="1.10.238.10:FF:000234">
    <property type="entry name" value="Protein BM-40"/>
    <property type="match status" value="1"/>
</dbReference>
<dbReference type="InterPro" id="IPR002350">
    <property type="entry name" value="Kazal_dom"/>
</dbReference>
<comment type="subcellular location">
    <subcellularLocation>
        <location evidence="1">Secreted</location>
        <location evidence="1">Extracellular space</location>
        <location evidence="1">Extracellular matrix</location>
    </subcellularLocation>
</comment>
<feature type="domain" description="Kazal-like" evidence="11">
    <location>
        <begin position="83"/>
        <end position="155"/>
    </location>
</feature>
<evidence type="ECO:0000256" key="2">
    <source>
        <dbReference type="ARBA" id="ARBA00006404"/>
    </source>
</evidence>
<evidence type="ECO:0000256" key="3">
    <source>
        <dbReference type="ARBA" id="ARBA00022525"/>
    </source>
</evidence>
<dbReference type="PROSITE" id="PS00613">
    <property type="entry name" value="OSTEONECTIN_2"/>
    <property type="match status" value="1"/>
</dbReference>
<dbReference type="PANTHER" id="PTHR13866:SF14">
    <property type="entry name" value="BM-40"/>
    <property type="match status" value="1"/>
</dbReference>
<evidence type="ECO:0000256" key="9">
    <source>
        <dbReference type="SAM" id="MobiDB-lite"/>
    </source>
</evidence>
<comment type="similarity">
    <text evidence="2">Belongs to the SPARC family.</text>
</comment>
<protein>
    <recommendedName>
        <fullName evidence="11">Kazal-like domain-containing protein</fullName>
    </recommendedName>
</protein>
<dbReference type="InterPro" id="IPR019577">
    <property type="entry name" value="SPARC/Testican_Ca-bd-dom"/>
</dbReference>
<keyword evidence="13" id="KW-1185">Reference proteome</keyword>
<evidence type="ECO:0000259" key="11">
    <source>
        <dbReference type="PROSITE" id="PS51465"/>
    </source>
</evidence>
<dbReference type="Proteomes" id="UP001620626">
    <property type="component" value="Unassembled WGS sequence"/>
</dbReference>
<dbReference type="InterPro" id="IPR015369">
    <property type="entry name" value="Follistatin/Osteonectin_EGF"/>
</dbReference>
<keyword evidence="4" id="KW-0272">Extracellular matrix</keyword>
<dbReference type="Pfam" id="PF07648">
    <property type="entry name" value="Kazal_2"/>
    <property type="match status" value="1"/>
</dbReference>
<dbReference type="PROSITE" id="PS00018">
    <property type="entry name" value="EF_HAND_1"/>
    <property type="match status" value="1"/>
</dbReference>
<evidence type="ECO:0000256" key="8">
    <source>
        <dbReference type="ARBA" id="ARBA00023180"/>
    </source>
</evidence>
<dbReference type="Gene3D" id="3.30.60.30">
    <property type="match status" value="1"/>
</dbReference>
<keyword evidence="7" id="KW-1015">Disulfide bond</keyword>
<dbReference type="SUPFAM" id="SSF100895">
    <property type="entry name" value="Kazal-type serine protease inhibitors"/>
    <property type="match status" value="1"/>
</dbReference>
<evidence type="ECO:0000256" key="1">
    <source>
        <dbReference type="ARBA" id="ARBA00004498"/>
    </source>
</evidence>
<reference evidence="12 13" key="1">
    <citation type="submission" date="2024-10" db="EMBL/GenBank/DDBJ databases">
        <authorList>
            <person name="Kim D."/>
        </authorList>
    </citation>
    <scope>NUCLEOTIDE SEQUENCE [LARGE SCALE GENOMIC DNA]</scope>
    <source>
        <strain evidence="12">BH-2024</strain>
    </source>
</reference>
<evidence type="ECO:0000256" key="4">
    <source>
        <dbReference type="ARBA" id="ARBA00022530"/>
    </source>
</evidence>
<dbReference type="AlphaFoldDB" id="A0ABD2LEH6"/>
<feature type="chain" id="PRO_5044746314" description="Kazal-like domain-containing protein" evidence="10">
    <location>
        <begin position="19"/>
        <end position="282"/>
    </location>
</feature>
<dbReference type="EMBL" id="JBICBT010000440">
    <property type="protein sequence ID" value="KAL3113610.1"/>
    <property type="molecule type" value="Genomic_DNA"/>
</dbReference>
<keyword evidence="3" id="KW-0964">Secreted</keyword>
<dbReference type="Gene3D" id="1.10.238.10">
    <property type="entry name" value="EF-hand"/>
    <property type="match status" value="1"/>
</dbReference>
<keyword evidence="8" id="KW-0325">Glycoprotein</keyword>
<evidence type="ECO:0000256" key="7">
    <source>
        <dbReference type="ARBA" id="ARBA00023157"/>
    </source>
</evidence>
<keyword evidence="5 10" id="KW-0732">Signal</keyword>
<evidence type="ECO:0000256" key="5">
    <source>
        <dbReference type="ARBA" id="ARBA00022729"/>
    </source>
</evidence>
<keyword evidence="6" id="KW-0106">Calcium</keyword>
<evidence type="ECO:0000313" key="13">
    <source>
        <dbReference type="Proteomes" id="UP001620626"/>
    </source>
</evidence>
<sequence>MLRFVLLLLLLVVGLALAKKADLEELESILDELDESRTAGAGAGGAEPRQERDQQQLDQLRASEPNPCDQHVCGWGKECVVDKKGRPVCECITKCPELDNDPLDQVCGSNNQTFASLCHLYRQRCVCKKRSDFETDCENPSNAKIHLEYLGQCKQLDECTDELMSQFPGRMADWLFQVMKELKKRRELHNLEWEQLINEAEQDDEKRHVYPVIWKFCDLDIKPHDKHVSHHELIPITAPVIPMESCIKPFLESCDINKDGAITIKEWGKCLGLKEGEIQERC</sequence>
<name>A0ABD2LEH6_9BILA</name>
<gene>
    <name evidence="12" type="ORF">niasHT_010639</name>
</gene>
<dbReference type="InterPro" id="IPR036058">
    <property type="entry name" value="Kazal_dom_sf"/>
</dbReference>
<organism evidence="12 13">
    <name type="scientific">Heterodera trifolii</name>
    <dbReference type="NCBI Taxonomy" id="157864"/>
    <lineage>
        <taxon>Eukaryota</taxon>
        <taxon>Metazoa</taxon>
        <taxon>Ecdysozoa</taxon>
        <taxon>Nematoda</taxon>
        <taxon>Chromadorea</taxon>
        <taxon>Rhabditida</taxon>
        <taxon>Tylenchina</taxon>
        <taxon>Tylenchomorpha</taxon>
        <taxon>Tylenchoidea</taxon>
        <taxon>Heteroderidae</taxon>
        <taxon>Heteroderinae</taxon>
        <taxon>Heterodera</taxon>
    </lineage>
</organism>
<feature type="region of interest" description="Disordered" evidence="9">
    <location>
        <begin position="37"/>
        <end position="57"/>
    </location>
</feature>
<dbReference type="InterPro" id="IPR011992">
    <property type="entry name" value="EF-hand-dom_pair"/>
</dbReference>
<accession>A0ABD2LEH6</accession>